<protein>
    <submittedName>
        <fullName evidence="2">Energy-coupling factor transport system substrate-specific component</fullName>
    </submittedName>
</protein>
<feature type="transmembrane region" description="Helical" evidence="1">
    <location>
        <begin position="144"/>
        <end position="164"/>
    </location>
</feature>
<gene>
    <name evidence="2" type="ORF">SAMN02745910_03113</name>
</gene>
<organism evidence="2 3">
    <name type="scientific">Priestia endophytica DSM 13796</name>
    <dbReference type="NCBI Taxonomy" id="1121089"/>
    <lineage>
        <taxon>Bacteria</taxon>
        <taxon>Bacillati</taxon>
        <taxon>Bacillota</taxon>
        <taxon>Bacilli</taxon>
        <taxon>Bacillales</taxon>
        <taxon>Bacillaceae</taxon>
        <taxon>Priestia</taxon>
    </lineage>
</organism>
<dbReference type="Pfam" id="PF09819">
    <property type="entry name" value="ABC_cobalt"/>
    <property type="match status" value="1"/>
</dbReference>
<comment type="caution">
    <text evidence="2">The sequence shown here is derived from an EMBL/GenBank/DDBJ whole genome shotgun (WGS) entry which is preliminary data.</text>
</comment>
<reference evidence="2 3" key="1">
    <citation type="submission" date="2016-10" db="EMBL/GenBank/DDBJ databases">
        <authorList>
            <person name="Varghese N."/>
            <person name="Submissions S."/>
        </authorList>
    </citation>
    <scope>NUCLEOTIDE SEQUENCE [LARGE SCALE GENOMIC DNA]</scope>
    <source>
        <strain evidence="2 3">DSM 13796</strain>
    </source>
</reference>
<accession>A0A1I6AXC5</accession>
<dbReference type="Proteomes" id="UP000182762">
    <property type="component" value="Unassembled WGS sequence"/>
</dbReference>
<dbReference type="GeneID" id="93711732"/>
<feature type="transmembrane region" description="Helical" evidence="1">
    <location>
        <begin position="116"/>
        <end position="138"/>
    </location>
</feature>
<proteinExistence type="predicted"/>
<sequence length="202" mass="21623">MTKSWKLKEIVVMSALAVVFAVVYLLFTQLGNVLFGMFGLLGYEFIFGIWFIVSIITAYIIRKPGAALISETIAAAVELLIGNASGPRLLLTGVVQGIGPELVFAATGWKRYSLPILMLSGMGASVTSFIMGYFLSGYNALDPSYVSTMLAVRLVSGALLAGLLGKWLSDQLANTGVLNGFALGKERKKRVGTKNDRKSTAS</sequence>
<dbReference type="RefSeq" id="WP_061803373.1">
    <property type="nucleotide sequence ID" value="NZ_FOXX01000007.1"/>
</dbReference>
<evidence type="ECO:0000313" key="2">
    <source>
        <dbReference type="EMBL" id="SFQ73350.1"/>
    </source>
</evidence>
<keyword evidence="1" id="KW-0812">Transmembrane</keyword>
<evidence type="ECO:0000256" key="1">
    <source>
        <dbReference type="SAM" id="Phobius"/>
    </source>
</evidence>
<name>A0A1I6AXC5_9BACI</name>
<dbReference type="InterPro" id="IPR017195">
    <property type="entry name" value="ABC_thiamin-permease_prd"/>
</dbReference>
<dbReference type="PIRSF" id="PIRSF037394">
    <property type="entry name" value="ABC_thiamine-permease_YkoE_prd"/>
    <property type="match status" value="1"/>
</dbReference>
<keyword evidence="1" id="KW-1133">Transmembrane helix</keyword>
<keyword evidence="1" id="KW-0472">Membrane</keyword>
<feature type="transmembrane region" description="Helical" evidence="1">
    <location>
        <begin position="7"/>
        <end position="27"/>
    </location>
</feature>
<evidence type="ECO:0000313" key="3">
    <source>
        <dbReference type="Proteomes" id="UP000182762"/>
    </source>
</evidence>
<dbReference type="EMBL" id="FOXX01000007">
    <property type="protein sequence ID" value="SFQ73350.1"/>
    <property type="molecule type" value="Genomic_DNA"/>
</dbReference>
<feature type="transmembrane region" description="Helical" evidence="1">
    <location>
        <begin position="33"/>
        <end position="61"/>
    </location>
</feature>
<keyword evidence="3" id="KW-1185">Reference proteome</keyword>